<accession>A0A0D6PLF7</accession>
<name>A0A0D6PLF7_9PROT</name>
<evidence type="ECO:0000313" key="2">
    <source>
        <dbReference type="Proteomes" id="UP000032668"/>
    </source>
</evidence>
<protein>
    <recommendedName>
        <fullName evidence="3">Transposase</fullName>
    </recommendedName>
</protein>
<comment type="caution">
    <text evidence="1">The sequence shown here is derived from an EMBL/GenBank/DDBJ whole genome shotgun (WGS) entry which is preliminary data.</text>
</comment>
<dbReference type="RefSeq" id="WP_175556546.1">
    <property type="nucleotide sequence ID" value="NZ_BANC01000170.1"/>
</dbReference>
<dbReference type="STRING" id="1120923.SAMN02746095_03571"/>
<keyword evidence="2" id="KW-1185">Reference proteome</keyword>
<proteinExistence type="predicted"/>
<dbReference type="Proteomes" id="UP000032668">
    <property type="component" value="Unassembled WGS sequence"/>
</dbReference>
<evidence type="ECO:0008006" key="3">
    <source>
        <dbReference type="Google" id="ProtNLM"/>
    </source>
</evidence>
<organism evidence="1 2">
    <name type="scientific">Acidocella aminolytica 101 = DSM 11237</name>
    <dbReference type="NCBI Taxonomy" id="1120923"/>
    <lineage>
        <taxon>Bacteria</taxon>
        <taxon>Pseudomonadati</taxon>
        <taxon>Pseudomonadota</taxon>
        <taxon>Alphaproteobacteria</taxon>
        <taxon>Acetobacterales</taxon>
        <taxon>Acidocellaceae</taxon>
        <taxon>Acidocella</taxon>
    </lineage>
</organism>
<dbReference type="EMBL" id="BANC01000170">
    <property type="protein sequence ID" value="GAN82191.1"/>
    <property type="molecule type" value="Genomic_DNA"/>
</dbReference>
<reference evidence="1 2" key="1">
    <citation type="submission" date="2012-11" db="EMBL/GenBank/DDBJ databases">
        <title>Whole genome sequence of Acidocella aminolytica 101 = DSM 11237.</title>
        <authorList>
            <person name="Azuma Y."/>
            <person name="Higashiura N."/>
            <person name="Hirakawa H."/>
            <person name="Matsushita K."/>
        </authorList>
    </citation>
    <scope>NUCLEOTIDE SEQUENCE [LARGE SCALE GENOMIC DNA]</scope>
    <source>
        <strain evidence="2">101 / DSM 11237</strain>
    </source>
</reference>
<dbReference type="AlphaFoldDB" id="A0A0D6PLF7"/>
<gene>
    <name evidence="1" type="ORF">Aam_173_005</name>
</gene>
<evidence type="ECO:0000313" key="1">
    <source>
        <dbReference type="EMBL" id="GAN82191.1"/>
    </source>
</evidence>
<sequence length="55" mass="5924">MEYYVGIDVSLTESRVCVVDGKGTIVREAKALSEPEALCDLISGLGLLPVLWTRG</sequence>